<comment type="caution">
    <text evidence="3">The sequence shown here is derived from an EMBL/GenBank/DDBJ whole genome shotgun (WGS) entry which is preliminary data.</text>
</comment>
<keyword evidence="2" id="KW-0732">Signal</keyword>
<gene>
    <name evidence="3" type="ORF">ACFQDL_29520</name>
</gene>
<proteinExistence type="predicted"/>
<evidence type="ECO:0000313" key="4">
    <source>
        <dbReference type="Proteomes" id="UP001596422"/>
    </source>
</evidence>
<evidence type="ECO:0000313" key="3">
    <source>
        <dbReference type="EMBL" id="MFC6673767.1"/>
    </source>
</evidence>
<name>A0ABW2A8K6_9GAMM</name>
<feature type="signal peptide" evidence="2">
    <location>
        <begin position="1"/>
        <end position="21"/>
    </location>
</feature>
<evidence type="ECO:0000256" key="2">
    <source>
        <dbReference type="SAM" id="SignalP"/>
    </source>
</evidence>
<sequence length="226" mass="24652">MKAPSVVLTLALSLAAPLALAQQDQEHQAHHPDAAVSGDATAMPSPMEQRLDRMQSIVDRLAETADPAQRRQLMEEHRQAMQETRSMMGAAPGGMGMMGGGMGMMGANQGGMGMMGGQSGMMPMMQRMQDMQAGMDEIINTEDPAKRMELMKEHRRQMQEAMGMMRGMQQGGGMGMMGGGMGMMGKGAMPMMGQQGQAAMLEAFRQMDKRLDLMQQMLEQLMEKQD</sequence>
<dbReference type="Proteomes" id="UP001596422">
    <property type="component" value="Unassembled WGS sequence"/>
</dbReference>
<evidence type="ECO:0000256" key="1">
    <source>
        <dbReference type="SAM" id="MobiDB-lite"/>
    </source>
</evidence>
<evidence type="ECO:0008006" key="5">
    <source>
        <dbReference type="Google" id="ProtNLM"/>
    </source>
</evidence>
<reference evidence="4" key="1">
    <citation type="journal article" date="2019" name="Int. J. Syst. Evol. Microbiol.">
        <title>The Global Catalogue of Microorganisms (GCM) 10K type strain sequencing project: providing services to taxonomists for standard genome sequencing and annotation.</title>
        <authorList>
            <consortium name="The Broad Institute Genomics Platform"/>
            <consortium name="The Broad Institute Genome Sequencing Center for Infectious Disease"/>
            <person name="Wu L."/>
            <person name="Ma J."/>
        </authorList>
    </citation>
    <scope>NUCLEOTIDE SEQUENCE [LARGE SCALE GENOMIC DNA]</scope>
    <source>
        <strain evidence="4">NBRC 111756</strain>
    </source>
</reference>
<accession>A0ABW2A8K6</accession>
<organism evidence="3 4">
    <name type="scientific">Marinobacterium aestuariivivens</name>
    <dbReference type="NCBI Taxonomy" id="1698799"/>
    <lineage>
        <taxon>Bacteria</taxon>
        <taxon>Pseudomonadati</taxon>
        <taxon>Pseudomonadota</taxon>
        <taxon>Gammaproteobacteria</taxon>
        <taxon>Oceanospirillales</taxon>
        <taxon>Oceanospirillaceae</taxon>
        <taxon>Marinobacterium</taxon>
    </lineage>
</organism>
<feature type="region of interest" description="Disordered" evidence="1">
    <location>
        <begin position="23"/>
        <end position="48"/>
    </location>
</feature>
<dbReference type="RefSeq" id="WP_379912420.1">
    <property type="nucleotide sequence ID" value="NZ_JBHSWE010000001.1"/>
</dbReference>
<feature type="compositionally biased region" description="Basic and acidic residues" evidence="1">
    <location>
        <begin position="24"/>
        <end position="33"/>
    </location>
</feature>
<dbReference type="EMBL" id="JBHSWE010000001">
    <property type="protein sequence ID" value="MFC6673767.1"/>
    <property type="molecule type" value="Genomic_DNA"/>
</dbReference>
<feature type="chain" id="PRO_5045810914" description="DUF4175 domain-containing protein" evidence="2">
    <location>
        <begin position="22"/>
        <end position="226"/>
    </location>
</feature>
<protein>
    <recommendedName>
        <fullName evidence="5">DUF4175 domain-containing protein</fullName>
    </recommendedName>
</protein>
<keyword evidence="4" id="KW-1185">Reference proteome</keyword>